<protein>
    <submittedName>
        <fullName evidence="1">Uncharacterized protein</fullName>
    </submittedName>
</protein>
<evidence type="ECO:0000313" key="1">
    <source>
        <dbReference type="EMBL" id="OGF37702.1"/>
    </source>
</evidence>
<organism evidence="1 2">
    <name type="scientific">Candidatus Falkowbacteria bacterium RIFOXYC2_FULL_48_21</name>
    <dbReference type="NCBI Taxonomy" id="1798005"/>
    <lineage>
        <taxon>Bacteria</taxon>
        <taxon>Candidatus Falkowiibacteriota</taxon>
    </lineage>
</organism>
<accession>A0A1F5TFK9</accession>
<dbReference type="Proteomes" id="UP000178656">
    <property type="component" value="Unassembled WGS sequence"/>
</dbReference>
<proteinExistence type="predicted"/>
<evidence type="ECO:0000313" key="2">
    <source>
        <dbReference type="Proteomes" id="UP000178656"/>
    </source>
</evidence>
<sequence length="82" mass="9726">MELLTEQEAMARDKRNWQLIRHGCFFDFGGERFFIATREIDNETWEVIELTPKNRERLIQGLGGTRTFVKLSNAYSYCLNLH</sequence>
<comment type="caution">
    <text evidence="1">The sequence shown here is derived from an EMBL/GenBank/DDBJ whole genome shotgun (WGS) entry which is preliminary data.</text>
</comment>
<reference evidence="1 2" key="1">
    <citation type="journal article" date="2016" name="Nat. Commun.">
        <title>Thousands of microbial genomes shed light on interconnected biogeochemical processes in an aquifer system.</title>
        <authorList>
            <person name="Anantharaman K."/>
            <person name="Brown C.T."/>
            <person name="Hug L.A."/>
            <person name="Sharon I."/>
            <person name="Castelle C.J."/>
            <person name="Probst A.J."/>
            <person name="Thomas B.C."/>
            <person name="Singh A."/>
            <person name="Wilkins M.J."/>
            <person name="Karaoz U."/>
            <person name="Brodie E.L."/>
            <person name="Williams K.H."/>
            <person name="Hubbard S.S."/>
            <person name="Banfield J.F."/>
        </authorList>
    </citation>
    <scope>NUCLEOTIDE SEQUENCE [LARGE SCALE GENOMIC DNA]</scope>
</reference>
<dbReference type="AlphaFoldDB" id="A0A1F5TFK9"/>
<gene>
    <name evidence="1" type="ORF">A2482_01865</name>
</gene>
<dbReference type="EMBL" id="MFGM01000017">
    <property type="protein sequence ID" value="OGF37702.1"/>
    <property type="molecule type" value="Genomic_DNA"/>
</dbReference>
<name>A0A1F5TFK9_9BACT</name>